<sequence length="1092" mass="121845">MDDLAPGGKENEKKSKHRFMNKLFKEKEKPSAAEIEGNVNDFLHGPSTDKLPPMPTPAGQSNPPPLTRLDTSSARRWPTAAEINSIGKQRRHSASPKRSRKGRMVRFTNDRPELIGEGGDEATTPVTEIGIRRRAHTHPAVGHQAEQNQHLQDQVPQDSGFQSYGAIPPSMERAREQDPFQPGPLRRTVTGFTSIHDQNHSTDSLVRSVHSSLNNPSPTSPEGKNDAYDPTSFAARVRAEMRSGEGKALVQAATTSPIVNIRPGSAEDQEGEITPQLKELRTNTIRNSFISPASTNSIPASLHPGEAPKSPVLSQRSITDSPGTLSRTSTLQDAALAVADDALLDFSRRVNHLFALFRLSTEALKPLTQCSFEELTRIALWWFLKGRMNLEATVRDRPTSPESQRRRLHVLQQAHADLAKSLWIAQVVTGQHPEVVDRFAAEEADPSVAAVLDSRQAIISNLRKLSMSMKRNGFLPPDRNDTPLPQGLDNSIWNPEEGNRSLLTFQRQSSLIVPEAFPIGDTSQAFHFARFFADGILEEDAAAQHYRCPVLISLVRRQDEKELSAIVASQDGGLKLCISADGMRGPTWDDVVWQQKSNSLKVELPRGFALRINCSEQDFRMIWATYDYQAKVHASLEQRRNEALVFEAVLKTFQYIDPSPDSRFPKEPLHSCRFRLFEKNKIDKGAAAARTLHQGFRLAMNTHSKTKNVRGIDESLMPNVPIQFGFLRGESGHPAMLLKIATSRSNYKMIMTFEDSAQRSRLHQLITGTALGHGEDVVAEAPMKAFSLTSASSDAKDMNCLKTLDWKGFRVINADEGDLESNKTVLSDHLRMALDFKTGSLTDRISVGTGELKMRLDVKSSKQLKVFREPQEDITLSVIESQVSHELPLELAELLDTVARSHTVRTYLFPGLQDLHLFQAALTGFVVHYDGMAASFNIARRRMVVPIYKKWDASSTRLQVVKREKVVQLLAFFEGFSHGDCMSMPLKSTDIFETSGKSGKYALRIVDAKFPLPKARKQGEDVKDHEFVCLDVPEYPGEHDDITIIFDTESGMFHVYTSRCSAYSHQHAERDKFVHTLPAPAKVASRMGSVRR</sequence>
<dbReference type="EMBL" id="MU251371">
    <property type="protein sequence ID" value="KAG9238348.1"/>
    <property type="molecule type" value="Genomic_DNA"/>
</dbReference>
<dbReference type="Pfam" id="PF24588">
    <property type="entry name" value="DUF7613"/>
    <property type="match status" value="1"/>
</dbReference>
<feature type="compositionally biased region" description="Polar residues" evidence="1">
    <location>
        <begin position="195"/>
        <end position="222"/>
    </location>
</feature>
<protein>
    <submittedName>
        <fullName evidence="6">Uncharacterized protein</fullName>
    </submittedName>
</protein>
<feature type="domain" description="DUF7612" evidence="3">
    <location>
        <begin position="638"/>
        <end position="769"/>
    </location>
</feature>
<dbReference type="Pfam" id="PF24589">
    <property type="entry name" value="DUF7614"/>
    <property type="match status" value="1"/>
</dbReference>
<proteinExistence type="predicted"/>
<feature type="compositionally biased region" description="Polar residues" evidence="1">
    <location>
        <begin position="312"/>
        <end position="326"/>
    </location>
</feature>
<feature type="domain" description="DUF7614" evidence="5">
    <location>
        <begin position="929"/>
        <end position="1051"/>
    </location>
</feature>
<evidence type="ECO:0000259" key="3">
    <source>
        <dbReference type="Pfam" id="PF24587"/>
    </source>
</evidence>
<reference evidence="6" key="1">
    <citation type="journal article" date="2021" name="IMA Fungus">
        <title>Genomic characterization of three marine fungi, including Emericellopsis atlantica sp. nov. with signatures of a generalist lifestyle and marine biomass degradation.</title>
        <authorList>
            <person name="Hagestad O.C."/>
            <person name="Hou L."/>
            <person name="Andersen J.H."/>
            <person name="Hansen E.H."/>
            <person name="Altermark B."/>
            <person name="Li C."/>
            <person name="Kuhnert E."/>
            <person name="Cox R.J."/>
            <person name="Crous P.W."/>
            <person name="Spatafora J.W."/>
            <person name="Lail K."/>
            <person name="Amirebrahimi M."/>
            <person name="Lipzen A."/>
            <person name="Pangilinan J."/>
            <person name="Andreopoulos W."/>
            <person name="Hayes R.D."/>
            <person name="Ng V."/>
            <person name="Grigoriev I.V."/>
            <person name="Jackson S.A."/>
            <person name="Sutton T.D.S."/>
            <person name="Dobson A.D.W."/>
            <person name="Rama T."/>
        </authorList>
    </citation>
    <scope>NUCLEOTIDE SEQUENCE</scope>
    <source>
        <strain evidence="6">TRa018bII</strain>
    </source>
</reference>
<dbReference type="OrthoDB" id="4356615at2759"/>
<feature type="compositionally biased region" description="Pro residues" evidence="1">
    <location>
        <begin position="52"/>
        <end position="66"/>
    </location>
</feature>
<comment type="caution">
    <text evidence="6">The sequence shown here is derived from an EMBL/GenBank/DDBJ whole genome shotgun (WGS) entry which is preliminary data.</text>
</comment>
<dbReference type="Proteomes" id="UP000824998">
    <property type="component" value="Unassembled WGS sequence"/>
</dbReference>
<dbReference type="InterPro" id="IPR056031">
    <property type="entry name" value="DUF7612"/>
</dbReference>
<accession>A0A9P8C8Z9</accession>
<organism evidence="6 7">
    <name type="scientific">Amylocarpus encephaloides</name>
    <dbReference type="NCBI Taxonomy" id="45428"/>
    <lineage>
        <taxon>Eukaryota</taxon>
        <taxon>Fungi</taxon>
        <taxon>Dikarya</taxon>
        <taxon>Ascomycota</taxon>
        <taxon>Pezizomycotina</taxon>
        <taxon>Leotiomycetes</taxon>
        <taxon>Helotiales</taxon>
        <taxon>Helotiales incertae sedis</taxon>
        <taxon>Amylocarpus</taxon>
    </lineage>
</organism>
<feature type="compositionally biased region" description="Basic residues" evidence="1">
    <location>
        <begin position="88"/>
        <end position="104"/>
    </location>
</feature>
<evidence type="ECO:0000259" key="4">
    <source>
        <dbReference type="Pfam" id="PF24588"/>
    </source>
</evidence>
<dbReference type="AlphaFoldDB" id="A0A9P8C8Z9"/>
<dbReference type="Pfam" id="PF24587">
    <property type="entry name" value="DUF7612"/>
    <property type="match status" value="1"/>
</dbReference>
<dbReference type="InterPro" id="IPR056030">
    <property type="entry name" value="DUF7611"/>
</dbReference>
<gene>
    <name evidence="6" type="ORF">BJ875DRAFT_57076</name>
</gene>
<evidence type="ECO:0000259" key="2">
    <source>
        <dbReference type="Pfam" id="PF24586"/>
    </source>
</evidence>
<feature type="domain" description="DUF7613" evidence="4">
    <location>
        <begin position="773"/>
        <end position="923"/>
    </location>
</feature>
<feature type="region of interest" description="Disordered" evidence="1">
    <location>
        <begin position="195"/>
        <end position="229"/>
    </location>
</feature>
<evidence type="ECO:0000313" key="6">
    <source>
        <dbReference type="EMBL" id="KAG9238348.1"/>
    </source>
</evidence>
<feature type="domain" description="DUF7611" evidence="2">
    <location>
        <begin position="485"/>
        <end position="636"/>
    </location>
</feature>
<evidence type="ECO:0000313" key="7">
    <source>
        <dbReference type="Proteomes" id="UP000824998"/>
    </source>
</evidence>
<evidence type="ECO:0000259" key="5">
    <source>
        <dbReference type="Pfam" id="PF24589"/>
    </source>
</evidence>
<name>A0A9P8C8Z9_9HELO</name>
<evidence type="ECO:0000256" key="1">
    <source>
        <dbReference type="SAM" id="MobiDB-lite"/>
    </source>
</evidence>
<dbReference type="Pfam" id="PF24586">
    <property type="entry name" value="DUF7611"/>
    <property type="match status" value="1"/>
</dbReference>
<feature type="region of interest" description="Disordered" evidence="1">
    <location>
        <begin position="293"/>
        <end position="326"/>
    </location>
</feature>
<feature type="region of interest" description="Disordered" evidence="1">
    <location>
        <begin position="39"/>
        <end position="124"/>
    </location>
</feature>
<dbReference type="InterPro" id="IPR056032">
    <property type="entry name" value="DUF7613"/>
</dbReference>
<keyword evidence="7" id="KW-1185">Reference proteome</keyword>
<dbReference type="InterPro" id="IPR056033">
    <property type="entry name" value="DUF7614"/>
</dbReference>